<keyword evidence="1" id="KW-0175">Coiled coil</keyword>
<dbReference type="EMBL" id="CAMKVN010000448">
    <property type="protein sequence ID" value="CAI2168050.1"/>
    <property type="molecule type" value="Genomic_DNA"/>
</dbReference>
<protein>
    <submittedName>
        <fullName evidence="3">17479_t:CDS:1</fullName>
    </submittedName>
</protein>
<dbReference type="OrthoDB" id="2143914at2759"/>
<evidence type="ECO:0000313" key="4">
    <source>
        <dbReference type="Proteomes" id="UP001153678"/>
    </source>
</evidence>
<dbReference type="SUPFAM" id="SSF46689">
    <property type="entry name" value="Homeodomain-like"/>
    <property type="match status" value="1"/>
</dbReference>
<dbReference type="PANTHER" id="PTHR45614">
    <property type="entry name" value="MYB PROTEIN-RELATED"/>
    <property type="match status" value="1"/>
</dbReference>
<evidence type="ECO:0000259" key="2">
    <source>
        <dbReference type="PROSITE" id="PS50090"/>
    </source>
</evidence>
<dbReference type="Gene3D" id="1.10.10.60">
    <property type="entry name" value="Homeodomain-like"/>
    <property type="match status" value="1"/>
</dbReference>
<evidence type="ECO:0000313" key="3">
    <source>
        <dbReference type="EMBL" id="CAI2168050.1"/>
    </source>
</evidence>
<dbReference type="Proteomes" id="UP001153678">
    <property type="component" value="Unassembled WGS sequence"/>
</dbReference>
<reference evidence="3" key="1">
    <citation type="submission" date="2022-08" db="EMBL/GenBank/DDBJ databases">
        <authorList>
            <person name="Kallberg Y."/>
            <person name="Tangrot J."/>
            <person name="Rosling A."/>
        </authorList>
    </citation>
    <scope>NUCLEOTIDE SEQUENCE</scope>
    <source>
        <strain evidence="3">Wild A</strain>
    </source>
</reference>
<dbReference type="InterPro" id="IPR009057">
    <property type="entry name" value="Homeodomain-like_sf"/>
</dbReference>
<dbReference type="AlphaFoldDB" id="A0A9W4SFW9"/>
<proteinExistence type="predicted"/>
<dbReference type="InterPro" id="IPR001005">
    <property type="entry name" value="SANT/Myb"/>
</dbReference>
<gene>
    <name evidence="3" type="ORF">FWILDA_LOCUS3389</name>
</gene>
<organism evidence="3 4">
    <name type="scientific">Funneliformis geosporum</name>
    <dbReference type="NCBI Taxonomy" id="1117311"/>
    <lineage>
        <taxon>Eukaryota</taxon>
        <taxon>Fungi</taxon>
        <taxon>Fungi incertae sedis</taxon>
        <taxon>Mucoromycota</taxon>
        <taxon>Glomeromycotina</taxon>
        <taxon>Glomeromycetes</taxon>
        <taxon>Glomerales</taxon>
        <taxon>Glomeraceae</taxon>
        <taxon>Funneliformis</taxon>
    </lineage>
</organism>
<dbReference type="GO" id="GO:0005634">
    <property type="term" value="C:nucleus"/>
    <property type="evidence" value="ECO:0007669"/>
    <property type="project" value="TreeGrafter"/>
</dbReference>
<accession>A0A9W4SFW9</accession>
<keyword evidence="4" id="KW-1185">Reference proteome</keyword>
<dbReference type="PANTHER" id="PTHR45614:SF25">
    <property type="entry name" value="MYB PROTEIN"/>
    <property type="match status" value="1"/>
</dbReference>
<dbReference type="GO" id="GO:0000981">
    <property type="term" value="F:DNA-binding transcription factor activity, RNA polymerase II-specific"/>
    <property type="evidence" value="ECO:0007669"/>
    <property type="project" value="TreeGrafter"/>
</dbReference>
<comment type="caution">
    <text evidence="3">The sequence shown here is derived from an EMBL/GenBank/DDBJ whole genome shotgun (WGS) entry which is preliminary data.</text>
</comment>
<feature type="coiled-coil region" evidence="1">
    <location>
        <begin position="133"/>
        <end position="177"/>
    </location>
</feature>
<name>A0A9W4SFW9_9GLOM</name>
<dbReference type="InterPro" id="IPR050560">
    <property type="entry name" value="MYB_TF"/>
</dbReference>
<dbReference type="PROSITE" id="PS50090">
    <property type="entry name" value="MYB_LIKE"/>
    <property type="match status" value="1"/>
</dbReference>
<evidence type="ECO:0000256" key="1">
    <source>
        <dbReference type="SAM" id="Coils"/>
    </source>
</evidence>
<dbReference type="SMART" id="SM00717">
    <property type="entry name" value="SANT"/>
    <property type="match status" value="1"/>
</dbReference>
<sequence length="177" mass="21171">MSNQTTNTIGKSLKKHNIKRAKVLGAYSEEEDRQLINLYNQHSDKVNKWRIFGDLLKRNHKSVRERYVNHLDPTIDKDQLTEGEKLKINSLQADPSYYKKWAKIAEELSINQKLRRTELQVKNYWNGKTRSQGRKLEQSNEELRSKFKYLEEKVKEQEEETKAKQEIINNYEEMLEN</sequence>
<dbReference type="Pfam" id="PF13921">
    <property type="entry name" value="Myb_DNA-bind_6"/>
    <property type="match status" value="1"/>
</dbReference>
<feature type="domain" description="Myb-like" evidence="2">
    <location>
        <begin position="25"/>
        <end position="71"/>
    </location>
</feature>
<dbReference type="GO" id="GO:0000978">
    <property type="term" value="F:RNA polymerase II cis-regulatory region sequence-specific DNA binding"/>
    <property type="evidence" value="ECO:0007669"/>
    <property type="project" value="TreeGrafter"/>
</dbReference>